<dbReference type="InParanoid" id="A0A543AWS8"/>
<name>A0A543AWS8_9ACTN</name>
<feature type="transmembrane region" description="Helical" evidence="2">
    <location>
        <begin position="35"/>
        <end position="56"/>
    </location>
</feature>
<dbReference type="Proteomes" id="UP000317043">
    <property type="component" value="Unassembled WGS sequence"/>
</dbReference>
<comment type="caution">
    <text evidence="3">The sequence shown here is derived from an EMBL/GenBank/DDBJ whole genome shotgun (WGS) entry which is preliminary data.</text>
</comment>
<feature type="transmembrane region" description="Helical" evidence="2">
    <location>
        <begin position="116"/>
        <end position="137"/>
    </location>
</feature>
<feature type="region of interest" description="Disordered" evidence="1">
    <location>
        <begin position="1"/>
        <end position="20"/>
    </location>
</feature>
<accession>A0A543AWS8</accession>
<keyword evidence="2" id="KW-1133">Transmembrane helix</keyword>
<dbReference type="AlphaFoldDB" id="A0A543AWS8"/>
<keyword evidence="2" id="KW-0472">Membrane</keyword>
<dbReference type="EMBL" id="VFOW01000001">
    <property type="protein sequence ID" value="TQL77010.1"/>
    <property type="molecule type" value="Genomic_DNA"/>
</dbReference>
<dbReference type="RefSeq" id="WP_142039265.1">
    <property type="nucleotide sequence ID" value="NZ_JBHTGS010000001.1"/>
</dbReference>
<organism evidence="3 4">
    <name type="scientific">Stackebrandtia endophytica</name>
    <dbReference type="NCBI Taxonomy" id="1496996"/>
    <lineage>
        <taxon>Bacteria</taxon>
        <taxon>Bacillati</taxon>
        <taxon>Actinomycetota</taxon>
        <taxon>Actinomycetes</taxon>
        <taxon>Glycomycetales</taxon>
        <taxon>Glycomycetaceae</taxon>
        <taxon>Stackebrandtia</taxon>
    </lineage>
</organism>
<feature type="transmembrane region" description="Helical" evidence="2">
    <location>
        <begin position="170"/>
        <end position="191"/>
    </location>
</feature>
<feature type="transmembrane region" description="Helical" evidence="2">
    <location>
        <begin position="76"/>
        <end position="104"/>
    </location>
</feature>
<keyword evidence="4" id="KW-1185">Reference proteome</keyword>
<sequence>MSSEPIDPVPFDPMPVSRSEKTPPPPVVYAAWSQYAILALAVVSTIITVVSTMDLVNQMRDAMDGVGALTSEVTTILGLIQVVAIGLAVVMLLFAVGIGILGYFNLRGKNGARITTWVLAGIGLACGVCNGVSAPFASTDVTVTGGTDETSRLVNEAMSTVDIPAWQNTVGIVLLLISTLLYLGVIILLALPASNDYFRKDPPVIGIPPSHFG</sequence>
<evidence type="ECO:0000313" key="4">
    <source>
        <dbReference type="Proteomes" id="UP000317043"/>
    </source>
</evidence>
<dbReference type="OrthoDB" id="5194611at2"/>
<evidence type="ECO:0000313" key="3">
    <source>
        <dbReference type="EMBL" id="TQL77010.1"/>
    </source>
</evidence>
<protein>
    <submittedName>
        <fullName evidence="3">Uncharacterized protein</fullName>
    </submittedName>
</protein>
<evidence type="ECO:0000256" key="2">
    <source>
        <dbReference type="SAM" id="Phobius"/>
    </source>
</evidence>
<keyword evidence="2" id="KW-0812">Transmembrane</keyword>
<gene>
    <name evidence="3" type="ORF">FB566_2554</name>
</gene>
<reference evidence="3 4" key="1">
    <citation type="submission" date="2019-06" db="EMBL/GenBank/DDBJ databases">
        <title>Sequencing the genomes of 1000 actinobacteria strains.</title>
        <authorList>
            <person name="Klenk H.-P."/>
        </authorList>
    </citation>
    <scope>NUCLEOTIDE SEQUENCE [LARGE SCALE GENOMIC DNA]</scope>
    <source>
        <strain evidence="3 4">DSM 45928</strain>
    </source>
</reference>
<evidence type="ECO:0000256" key="1">
    <source>
        <dbReference type="SAM" id="MobiDB-lite"/>
    </source>
</evidence>
<proteinExistence type="predicted"/>